<gene>
    <name evidence="2" type="ORF">TTHERM_00321720</name>
</gene>
<dbReference type="KEGG" id="tet:TTHERM_00321720"/>
<protein>
    <submittedName>
        <fullName evidence="2">Uncharacterized protein</fullName>
    </submittedName>
</protein>
<reference evidence="3" key="1">
    <citation type="journal article" date="2006" name="PLoS Biol.">
        <title>Macronuclear genome sequence of the ciliate Tetrahymena thermophila, a model eukaryote.</title>
        <authorList>
            <person name="Eisen J.A."/>
            <person name="Coyne R.S."/>
            <person name="Wu M."/>
            <person name="Wu D."/>
            <person name="Thiagarajan M."/>
            <person name="Wortman J.R."/>
            <person name="Badger J.H."/>
            <person name="Ren Q."/>
            <person name="Amedeo P."/>
            <person name="Jones K.M."/>
            <person name="Tallon L.J."/>
            <person name="Delcher A.L."/>
            <person name="Salzberg S.L."/>
            <person name="Silva J.C."/>
            <person name="Haas B.J."/>
            <person name="Majoros W.H."/>
            <person name="Farzad M."/>
            <person name="Carlton J.M."/>
            <person name="Smith R.K. Jr."/>
            <person name="Garg J."/>
            <person name="Pearlman R.E."/>
            <person name="Karrer K.M."/>
            <person name="Sun L."/>
            <person name="Manning G."/>
            <person name="Elde N.C."/>
            <person name="Turkewitz A.P."/>
            <person name="Asai D.J."/>
            <person name="Wilkes D.E."/>
            <person name="Wang Y."/>
            <person name="Cai H."/>
            <person name="Collins K."/>
            <person name="Stewart B.A."/>
            <person name="Lee S.R."/>
            <person name="Wilamowska K."/>
            <person name="Weinberg Z."/>
            <person name="Ruzzo W.L."/>
            <person name="Wloga D."/>
            <person name="Gaertig J."/>
            <person name="Frankel J."/>
            <person name="Tsao C.-C."/>
            <person name="Gorovsky M.A."/>
            <person name="Keeling P.J."/>
            <person name="Waller R.F."/>
            <person name="Patron N.J."/>
            <person name="Cherry J.M."/>
            <person name="Stover N.A."/>
            <person name="Krieger C.J."/>
            <person name="del Toro C."/>
            <person name="Ryder H.F."/>
            <person name="Williamson S.C."/>
            <person name="Barbeau R.A."/>
            <person name="Hamilton E.P."/>
            <person name="Orias E."/>
        </authorList>
    </citation>
    <scope>NUCLEOTIDE SEQUENCE [LARGE SCALE GENOMIC DNA]</scope>
    <source>
        <strain evidence="3">SB210</strain>
    </source>
</reference>
<feature type="chain" id="PRO_5004201405" evidence="1">
    <location>
        <begin position="19"/>
        <end position="410"/>
    </location>
</feature>
<dbReference type="RefSeq" id="XP_001012972.2">
    <property type="nucleotide sequence ID" value="XM_001012972.3"/>
</dbReference>
<evidence type="ECO:0000313" key="3">
    <source>
        <dbReference type="Proteomes" id="UP000009168"/>
    </source>
</evidence>
<accession>Q237L4</accession>
<dbReference type="eggNOG" id="ENOG502SP12">
    <property type="taxonomic scope" value="Eukaryota"/>
</dbReference>
<organism evidence="2 3">
    <name type="scientific">Tetrahymena thermophila (strain SB210)</name>
    <dbReference type="NCBI Taxonomy" id="312017"/>
    <lineage>
        <taxon>Eukaryota</taxon>
        <taxon>Sar</taxon>
        <taxon>Alveolata</taxon>
        <taxon>Ciliophora</taxon>
        <taxon>Intramacronucleata</taxon>
        <taxon>Oligohymenophorea</taxon>
        <taxon>Hymenostomatida</taxon>
        <taxon>Tetrahymenina</taxon>
        <taxon>Tetrahymenidae</taxon>
        <taxon>Tetrahymena</taxon>
    </lineage>
</organism>
<evidence type="ECO:0000313" key="2">
    <source>
        <dbReference type="EMBL" id="EAR92727.2"/>
    </source>
</evidence>
<dbReference type="InParanoid" id="Q237L4"/>
<dbReference type="AlphaFoldDB" id="Q237L4"/>
<proteinExistence type="predicted"/>
<dbReference type="EMBL" id="GG662743">
    <property type="protein sequence ID" value="EAR92727.2"/>
    <property type="molecule type" value="Genomic_DNA"/>
</dbReference>
<sequence length="410" mass="46788">MKNSSILVVLVLSVGVLATSNKESSKDNQLTNLLAIQAKSTDAVDSALTVLQDLKQANTDQQTAADQLDASQQEECSQNIEKLKEVVQQNNQVAEDATAHREFIDEEISQTQNYINWIQDRVDSINNKRDQLEESRCVSNAFFIRALKEHSEAMEVIDSLKKELQPYTTEAVTNLSQVKTVTDKLKAYSLLYNTQALRAFNQLSQTPQAQEVDSDLLSWNTEADDNKQGELKLEAATDGSSERNVQHSLGDKLVDLLDKLKLHLKDSIDDLTKNEIQSAWDLATWLHHSELELEHLANETQRKQTYLEKLNIAHQSAKAHEDQSWQIHNASVSILNQYLLECEAKHNKYISETARRNNENSLLDEVLQIFEEKVSTLGNDLRDRVDDYEEDQNFENSEFKRETDSYLNSY</sequence>
<evidence type="ECO:0000256" key="1">
    <source>
        <dbReference type="SAM" id="SignalP"/>
    </source>
</evidence>
<feature type="signal peptide" evidence="1">
    <location>
        <begin position="1"/>
        <end position="18"/>
    </location>
</feature>
<dbReference type="Proteomes" id="UP000009168">
    <property type="component" value="Unassembled WGS sequence"/>
</dbReference>
<dbReference type="HOGENOM" id="CLU_802835_0_0_1"/>
<keyword evidence="1" id="KW-0732">Signal</keyword>
<dbReference type="OMA" id="HLANETQ"/>
<keyword evidence="3" id="KW-1185">Reference proteome</keyword>
<dbReference type="OrthoDB" id="295867at2759"/>
<name>Q237L4_TETTS</name>
<dbReference type="GeneID" id="7829877"/>